<gene>
    <name evidence="2" type="ORF">ACFO8Q_18370</name>
</gene>
<evidence type="ECO:0000313" key="2">
    <source>
        <dbReference type="EMBL" id="MFC4769298.1"/>
    </source>
</evidence>
<feature type="domain" description="SLH" evidence="1">
    <location>
        <begin position="315"/>
        <end position="371"/>
    </location>
</feature>
<protein>
    <submittedName>
        <fullName evidence="2">S-layer homology domain-containing protein</fullName>
    </submittedName>
</protein>
<dbReference type="RefSeq" id="WP_380027655.1">
    <property type="nucleotide sequence ID" value="NZ_JBHSHC010000124.1"/>
</dbReference>
<dbReference type="Pfam" id="PF00395">
    <property type="entry name" value="SLH"/>
    <property type="match status" value="1"/>
</dbReference>
<evidence type="ECO:0000313" key="3">
    <source>
        <dbReference type="Proteomes" id="UP001596002"/>
    </source>
</evidence>
<organism evidence="2 3">
    <name type="scientific">Effusibacillus consociatus</name>
    <dbReference type="NCBI Taxonomy" id="1117041"/>
    <lineage>
        <taxon>Bacteria</taxon>
        <taxon>Bacillati</taxon>
        <taxon>Bacillota</taxon>
        <taxon>Bacilli</taxon>
        <taxon>Bacillales</taxon>
        <taxon>Alicyclobacillaceae</taxon>
        <taxon>Effusibacillus</taxon>
    </lineage>
</organism>
<keyword evidence="3" id="KW-1185">Reference proteome</keyword>
<name>A0ABV9Q658_9BACL</name>
<proteinExistence type="predicted"/>
<dbReference type="InterPro" id="IPR001119">
    <property type="entry name" value="SLH_dom"/>
</dbReference>
<dbReference type="PROSITE" id="PS51272">
    <property type="entry name" value="SLH"/>
    <property type="match status" value="1"/>
</dbReference>
<reference evidence="3" key="1">
    <citation type="journal article" date="2019" name="Int. J. Syst. Evol. Microbiol.">
        <title>The Global Catalogue of Microorganisms (GCM) 10K type strain sequencing project: providing services to taxonomists for standard genome sequencing and annotation.</title>
        <authorList>
            <consortium name="The Broad Institute Genomics Platform"/>
            <consortium name="The Broad Institute Genome Sequencing Center for Infectious Disease"/>
            <person name="Wu L."/>
            <person name="Ma J."/>
        </authorList>
    </citation>
    <scope>NUCLEOTIDE SEQUENCE [LARGE SCALE GENOMIC DNA]</scope>
    <source>
        <strain evidence="3">WYCCWR 12678</strain>
    </source>
</reference>
<dbReference type="Proteomes" id="UP001596002">
    <property type="component" value="Unassembled WGS sequence"/>
</dbReference>
<dbReference type="EMBL" id="JBHSHC010000124">
    <property type="protein sequence ID" value="MFC4769298.1"/>
    <property type="molecule type" value="Genomic_DNA"/>
</dbReference>
<accession>A0ABV9Q658</accession>
<evidence type="ECO:0000259" key="1">
    <source>
        <dbReference type="PROSITE" id="PS51272"/>
    </source>
</evidence>
<sequence>MTDAAAKELIRLTDSRGQLVPFTTNWKKNTRSIQINPTMQLVGNQTYVVEFKPKTVIDTANNVNGYFRSTLTTENYPIVIQPPLPMPIIEPEAAIQSSPSPIAQTNTSTTATVSSTETVSFGEEVTTPSDATLTDAINESQSDDKITLQADSTDTKIALSFSQVNRLGTIGKLLEVKISEVTFKVTPNSLKIGDPTVSHILLGAEVVNDSVKNNLISKANNREKFIVMGKDIYHLSVSAITKEKTERAAGYFNEKISVSLPIPEMVKSVAAKGLLKVGRFNEITNSWDEVAGQFDLATGRYLFETEKFSNWTIMLPVRSFTDTVGHWANKEIEYMASNGMINGIGYGQFSPDTPIKRAEFVAILVNLIEFE</sequence>
<comment type="caution">
    <text evidence="2">The sequence shown here is derived from an EMBL/GenBank/DDBJ whole genome shotgun (WGS) entry which is preliminary data.</text>
</comment>